<dbReference type="Pfam" id="PF12729">
    <property type="entry name" value="4HB_MCP_1"/>
    <property type="match status" value="1"/>
</dbReference>
<evidence type="ECO:0000313" key="8">
    <source>
        <dbReference type="Proteomes" id="UP000016860"/>
    </source>
</evidence>
<keyword evidence="4" id="KW-1133">Transmembrane helix</keyword>
<dbReference type="Gene3D" id="1.10.287.950">
    <property type="entry name" value="Methyl-accepting chemotaxis protein"/>
    <property type="match status" value="1"/>
</dbReference>
<dbReference type="GO" id="GO:0007165">
    <property type="term" value="P:signal transduction"/>
    <property type="evidence" value="ECO:0007669"/>
    <property type="project" value="UniProtKB-KW"/>
</dbReference>
<evidence type="ECO:0000313" key="7">
    <source>
        <dbReference type="EMBL" id="EPR12206.1"/>
    </source>
</evidence>
<dbReference type="GO" id="GO:0006935">
    <property type="term" value="P:chemotaxis"/>
    <property type="evidence" value="ECO:0007669"/>
    <property type="project" value="InterPro"/>
</dbReference>
<evidence type="ECO:0000256" key="1">
    <source>
        <dbReference type="ARBA" id="ARBA00023224"/>
    </source>
</evidence>
<dbReference type="Pfam" id="PF00015">
    <property type="entry name" value="MCPsignal"/>
    <property type="match status" value="1"/>
</dbReference>
<dbReference type="Proteomes" id="UP000016860">
    <property type="component" value="Unassembled WGS sequence"/>
</dbReference>
<evidence type="ECO:0000256" key="4">
    <source>
        <dbReference type="SAM" id="Phobius"/>
    </source>
</evidence>
<dbReference type="OrthoDB" id="5392220at2"/>
<feature type="transmembrane region" description="Helical" evidence="4">
    <location>
        <begin position="6"/>
        <end position="29"/>
    </location>
</feature>
<dbReference type="GO" id="GO:0016020">
    <property type="term" value="C:membrane"/>
    <property type="evidence" value="ECO:0007669"/>
    <property type="project" value="InterPro"/>
</dbReference>
<dbReference type="CDD" id="cd06225">
    <property type="entry name" value="HAMP"/>
    <property type="match status" value="1"/>
</dbReference>
<dbReference type="AlphaFoldDB" id="U4R3K5"/>
<protein>
    <submittedName>
        <fullName evidence="7">Methyl-accepting chemotaxis protein</fullName>
    </submittedName>
</protein>
<reference evidence="7 8" key="1">
    <citation type="journal article" date="2013" name="Genome Announc.">
        <title>Draft Genome Sequence of the Cellulolytic Bacterium Clostridium papyrosolvens C7 (ATCC 700395).</title>
        <authorList>
            <person name="Zepeda V."/>
            <person name="Dassa B."/>
            <person name="Borovok I."/>
            <person name="Lamed R."/>
            <person name="Bayer E.A."/>
            <person name="Cate J.H."/>
        </authorList>
    </citation>
    <scope>NUCLEOTIDE SEQUENCE [LARGE SCALE GENOMIC DNA]</scope>
    <source>
        <strain evidence="7 8">C7</strain>
    </source>
</reference>
<dbReference type="InterPro" id="IPR004090">
    <property type="entry name" value="Chemotax_Me-accpt_rcpt"/>
</dbReference>
<dbReference type="PROSITE" id="PS50111">
    <property type="entry name" value="CHEMOTAXIS_TRANSDUC_2"/>
    <property type="match status" value="1"/>
</dbReference>
<evidence type="ECO:0000256" key="3">
    <source>
        <dbReference type="PROSITE-ProRule" id="PRU00284"/>
    </source>
</evidence>
<dbReference type="PATRIC" id="fig|1330534.3.peg.1775"/>
<evidence type="ECO:0000256" key="2">
    <source>
        <dbReference type="ARBA" id="ARBA00029447"/>
    </source>
</evidence>
<dbReference type="EMBL" id="ATAY01000030">
    <property type="protein sequence ID" value="EPR12206.1"/>
    <property type="molecule type" value="Genomic_DNA"/>
</dbReference>
<name>U4R3K5_9FIRM</name>
<dbReference type="InterPro" id="IPR024478">
    <property type="entry name" value="HlyB_4HB_MCP"/>
</dbReference>
<dbReference type="InterPro" id="IPR003660">
    <property type="entry name" value="HAMP_dom"/>
</dbReference>
<sequence>MPLTLRIKLFFSFGMISAVLIGLVIYAYAGVGQIYKNGTELDNMWLSGVESAHKIETLGYEYRTNEYRFMIYKNNYADKGAFEKFEKDMNSIVIEAEKIIKERRDSAVLPEDVNKWEQVKIQWENYIKASRKVLDNTKQDNFTEDINLLLADKSIQAYDNLRNATDDLVNYNREKVNKASENRQDDCKSLKDVLLIYITVSLGVIILMTLYTCSVLSGPITGLEEVSRAVADGDLTIRAEIESNDKLGQLAEAFNSMIKRLRILMLQISESSQHLSALSKDLTSSSLKSSSVMEKIELTSENVALSTDKQLSSVKEVFESISQVSAGLNQISVSSHNVTKLARASADASNKGMVTVNAVAEQMKEIDSTISNTAVVIKNLNKKSNEICKIIDIISDITDQTNLLSLNAAIEAAHTGECSKGFCVVAEEIKKLSKQCKVSASQIRSLILSIREETQNAVTAISEGTVKVAEGLEKSRQVSHVFEEIQKSVQNVDIQILEVFSATKQITAESNNIVKTIDVVKRTAEHINSSCQENSVATHEQSKALEKISSKAQLLLKCVEELNALISQFKTR</sequence>
<dbReference type="PRINTS" id="PR00260">
    <property type="entry name" value="CHEMTRNSDUCR"/>
</dbReference>
<keyword evidence="4" id="KW-0812">Transmembrane</keyword>
<dbReference type="InterPro" id="IPR004089">
    <property type="entry name" value="MCPsignal_dom"/>
</dbReference>
<dbReference type="PANTHER" id="PTHR32089:SF112">
    <property type="entry name" value="LYSOZYME-LIKE PROTEIN-RELATED"/>
    <property type="match status" value="1"/>
</dbReference>
<gene>
    <name evidence="7" type="ORF">L323_08930</name>
</gene>
<keyword evidence="4" id="KW-0472">Membrane</keyword>
<feature type="transmembrane region" description="Helical" evidence="4">
    <location>
        <begin position="193"/>
        <end position="211"/>
    </location>
</feature>
<dbReference type="SUPFAM" id="SSF58104">
    <property type="entry name" value="Methyl-accepting chemotaxis protein (MCP) signaling domain"/>
    <property type="match status" value="1"/>
</dbReference>
<dbReference type="SMART" id="SM00283">
    <property type="entry name" value="MA"/>
    <property type="match status" value="1"/>
</dbReference>
<dbReference type="RefSeq" id="WP_020815328.1">
    <property type="nucleotide sequence ID" value="NZ_ATAY01000030.1"/>
</dbReference>
<dbReference type="Gene3D" id="6.10.340.10">
    <property type="match status" value="1"/>
</dbReference>
<dbReference type="STRING" id="1330534.L323_08930"/>
<proteinExistence type="inferred from homology"/>
<dbReference type="PROSITE" id="PS50885">
    <property type="entry name" value="HAMP"/>
    <property type="match status" value="1"/>
</dbReference>
<dbReference type="PANTHER" id="PTHR32089">
    <property type="entry name" value="METHYL-ACCEPTING CHEMOTAXIS PROTEIN MCPB"/>
    <property type="match status" value="1"/>
</dbReference>
<organism evidence="7 8">
    <name type="scientific">Ruminiclostridium papyrosolvens C7</name>
    <dbReference type="NCBI Taxonomy" id="1330534"/>
    <lineage>
        <taxon>Bacteria</taxon>
        <taxon>Bacillati</taxon>
        <taxon>Bacillota</taxon>
        <taxon>Clostridia</taxon>
        <taxon>Eubacteriales</taxon>
        <taxon>Oscillospiraceae</taxon>
        <taxon>Ruminiclostridium</taxon>
    </lineage>
</organism>
<evidence type="ECO:0000259" key="6">
    <source>
        <dbReference type="PROSITE" id="PS50885"/>
    </source>
</evidence>
<evidence type="ECO:0000259" key="5">
    <source>
        <dbReference type="PROSITE" id="PS50111"/>
    </source>
</evidence>
<dbReference type="SMART" id="SM00304">
    <property type="entry name" value="HAMP"/>
    <property type="match status" value="1"/>
</dbReference>
<feature type="domain" description="HAMP" evidence="6">
    <location>
        <begin position="214"/>
        <end position="266"/>
    </location>
</feature>
<dbReference type="Pfam" id="PF00672">
    <property type="entry name" value="HAMP"/>
    <property type="match status" value="1"/>
</dbReference>
<keyword evidence="1 3" id="KW-0807">Transducer</keyword>
<accession>U4R3K5</accession>
<comment type="caution">
    <text evidence="7">The sequence shown here is derived from an EMBL/GenBank/DDBJ whole genome shotgun (WGS) entry which is preliminary data.</text>
</comment>
<dbReference type="GO" id="GO:0004888">
    <property type="term" value="F:transmembrane signaling receptor activity"/>
    <property type="evidence" value="ECO:0007669"/>
    <property type="project" value="InterPro"/>
</dbReference>
<comment type="similarity">
    <text evidence="2">Belongs to the methyl-accepting chemotaxis (MCP) protein family.</text>
</comment>
<feature type="domain" description="Methyl-accepting transducer" evidence="5">
    <location>
        <begin position="285"/>
        <end position="521"/>
    </location>
</feature>